<comment type="caution">
    <text evidence="2">The sequence shown here is derived from an EMBL/GenBank/DDBJ whole genome shotgun (WGS) entry which is preliminary data.</text>
</comment>
<organism evidence="2 3">
    <name type="scientific">Banduia mediterranea</name>
    <dbReference type="NCBI Taxonomy" id="3075609"/>
    <lineage>
        <taxon>Bacteria</taxon>
        <taxon>Pseudomonadati</taxon>
        <taxon>Pseudomonadota</taxon>
        <taxon>Gammaproteobacteria</taxon>
        <taxon>Nevskiales</taxon>
        <taxon>Algiphilaceae</taxon>
        <taxon>Banduia</taxon>
    </lineage>
</organism>
<protein>
    <recommendedName>
        <fullName evidence="1">DUF6946 domain-containing protein</fullName>
    </recommendedName>
</protein>
<dbReference type="InterPro" id="IPR054024">
    <property type="entry name" value="DUF6946"/>
</dbReference>
<dbReference type="EMBL" id="JAVRIC010000045">
    <property type="protein sequence ID" value="MDT0499258.1"/>
    <property type="molecule type" value="Genomic_DNA"/>
</dbReference>
<reference evidence="2 3" key="1">
    <citation type="submission" date="2023-09" db="EMBL/GenBank/DDBJ databases">
        <authorList>
            <person name="Rey-Velasco X."/>
        </authorList>
    </citation>
    <scope>NUCLEOTIDE SEQUENCE [LARGE SCALE GENOMIC DNA]</scope>
    <source>
        <strain evidence="2 3">W345</strain>
    </source>
</reference>
<evidence type="ECO:0000313" key="3">
    <source>
        <dbReference type="Proteomes" id="UP001254608"/>
    </source>
</evidence>
<evidence type="ECO:0000313" key="2">
    <source>
        <dbReference type="EMBL" id="MDT0499258.1"/>
    </source>
</evidence>
<dbReference type="Proteomes" id="UP001254608">
    <property type="component" value="Unassembled WGS sequence"/>
</dbReference>
<keyword evidence="3" id="KW-1185">Reference proteome</keyword>
<sequence length="150" mass="16686">MSLKTGKVRRMNSIPIRNILVPTRGPDDWKSLLGDPEKHWVRGRSARAMAHTWEASDGFPTEIRAALESDGGFQGIVPLLICPEWKVPLPGGRRASQNDAWVLTRDGRGVVSLAIEGKVDKPFDHPLGEWKRDASPGKQTRLAYFMPCSD</sequence>
<dbReference type="Pfam" id="PF22187">
    <property type="entry name" value="DUF6946"/>
    <property type="match status" value="1"/>
</dbReference>
<proteinExistence type="predicted"/>
<accession>A0ABU2WNY4</accession>
<evidence type="ECO:0000259" key="1">
    <source>
        <dbReference type="Pfam" id="PF22187"/>
    </source>
</evidence>
<gene>
    <name evidence="2" type="ORF">RM530_18105</name>
</gene>
<feature type="domain" description="DUF6946" evidence="1">
    <location>
        <begin position="22"/>
        <end position="145"/>
    </location>
</feature>
<name>A0ABU2WNY4_9GAMM</name>